<evidence type="ECO:0000313" key="2">
    <source>
        <dbReference type="Proteomes" id="UP000013966"/>
    </source>
</evidence>
<dbReference type="KEGG" id="buo:BRPE64_ACDS23130"/>
<dbReference type="PATRIC" id="fig|758793.3.peg.2317"/>
<sequence length="47" mass="5659">MDGWHDASFHNVEVVFLRYGCVCRRCTAHLGNVRQARTWRWATEFYL</sequence>
<protein>
    <submittedName>
        <fullName evidence="1">Uncharacterized protein</fullName>
    </submittedName>
</protein>
<reference evidence="1 2" key="1">
    <citation type="journal article" date="2013" name="Genome Announc.">
        <title>Complete Genome Sequence of Burkholderia sp. Strain RPE64, Bacterial Symbiont of the Bean Bug Riptortus pedestris.</title>
        <authorList>
            <person name="Shibata T.F."/>
            <person name="Maeda T."/>
            <person name="Nikoh N."/>
            <person name="Yamaguchi K."/>
            <person name="Oshima K."/>
            <person name="Hattori M."/>
            <person name="Nishiyama T."/>
            <person name="Hasebe M."/>
            <person name="Fukatsu T."/>
            <person name="Kikuchi Y."/>
            <person name="Shigenobu S."/>
        </authorList>
    </citation>
    <scope>NUCLEOTIDE SEQUENCE [LARGE SCALE GENOMIC DNA]</scope>
</reference>
<dbReference type="STRING" id="758793.BRPE64_ACDS23130"/>
<dbReference type="HOGENOM" id="CLU_3165524_0_0_4"/>
<reference evidence="1 2" key="2">
    <citation type="journal article" date="2018" name="Int. J. Syst. Evol. Microbiol.">
        <title>Burkholderia insecticola sp. nov., a gut symbiotic bacterium of the bean bug Riptortus pedestris.</title>
        <authorList>
            <person name="Takeshita K."/>
            <person name="Tamaki H."/>
            <person name="Ohbayashi T."/>
            <person name="Meng X.-Y."/>
            <person name="Sone T."/>
            <person name="Mitani Y."/>
            <person name="Peeters C."/>
            <person name="Kikuchi Y."/>
            <person name="Vandamme P."/>
        </authorList>
    </citation>
    <scope>NUCLEOTIDE SEQUENCE [LARGE SCALE GENOMIC DNA]</scope>
    <source>
        <strain evidence="1">RPE64</strain>
    </source>
</reference>
<name>R4WZV3_9BURK</name>
<evidence type="ECO:0000313" key="1">
    <source>
        <dbReference type="EMBL" id="BAN24067.1"/>
    </source>
</evidence>
<keyword evidence="2" id="KW-1185">Reference proteome</keyword>
<proteinExistence type="predicted"/>
<accession>R4WZV3</accession>
<dbReference type="Proteomes" id="UP000013966">
    <property type="component" value="Chromosome 1"/>
</dbReference>
<dbReference type="EMBL" id="AP013058">
    <property type="protein sequence ID" value="BAN24067.1"/>
    <property type="molecule type" value="Genomic_DNA"/>
</dbReference>
<gene>
    <name evidence="1" type="ORF">BRPE64_ACDS23130</name>
</gene>
<organism evidence="1 2">
    <name type="scientific">Caballeronia insecticola</name>
    <dbReference type="NCBI Taxonomy" id="758793"/>
    <lineage>
        <taxon>Bacteria</taxon>
        <taxon>Pseudomonadati</taxon>
        <taxon>Pseudomonadota</taxon>
        <taxon>Betaproteobacteria</taxon>
        <taxon>Burkholderiales</taxon>
        <taxon>Burkholderiaceae</taxon>
        <taxon>Caballeronia</taxon>
    </lineage>
</organism>
<dbReference type="AlphaFoldDB" id="R4WZV3"/>